<gene>
    <name evidence="2" type="ORF">ACFPT7_19140</name>
</gene>
<keyword evidence="1" id="KW-0812">Transmembrane</keyword>
<feature type="transmembrane region" description="Helical" evidence="1">
    <location>
        <begin position="158"/>
        <end position="180"/>
    </location>
</feature>
<sequence>MHVMVGITLLLQNASSAGNPDTPGFLQHARDFSKFVSNHWSDIAKVMVALATLLSTGGVLGGRFSWLQRFIAPKRKADLIEQISKLAESMSKVQDLPEWAGELNAEVRATLKAEMEAKLSELKKLQSPPIWAHHGGSPVKSWLKYTFLWWKPKGFGAWAFHLSYYFLLAVIGLMSLGFLVGLMSHDPATGKLAHVDAADVTLAIILYAILGVPAMVLRFFAARIHRNQCDEQLRQDEMRQDERLPA</sequence>
<evidence type="ECO:0000256" key="1">
    <source>
        <dbReference type="SAM" id="Phobius"/>
    </source>
</evidence>
<keyword evidence="3" id="KW-1185">Reference proteome</keyword>
<evidence type="ECO:0000313" key="2">
    <source>
        <dbReference type="EMBL" id="MFC5864430.1"/>
    </source>
</evidence>
<comment type="caution">
    <text evidence="2">The sequence shown here is derived from an EMBL/GenBank/DDBJ whole genome shotgun (WGS) entry which is preliminary data.</text>
</comment>
<dbReference type="RefSeq" id="WP_263333271.1">
    <property type="nucleotide sequence ID" value="NZ_JAGSYH010000001.1"/>
</dbReference>
<dbReference type="EMBL" id="JBHSPH010000010">
    <property type="protein sequence ID" value="MFC5864430.1"/>
    <property type="molecule type" value="Genomic_DNA"/>
</dbReference>
<dbReference type="Proteomes" id="UP001596091">
    <property type="component" value="Unassembled WGS sequence"/>
</dbReference>
<protein>
    <submittedName>
        <fullName evidence="2">Uncharacterized protein</fullName>
    </submittedName>
</protein>
<accession>A0ABW1EMB9</accession>
<name>A0ABW1EMB9_9BACT</name>
<reference evidence="3" key="1">
    <citation type="journal article" date="2019" name="Int. J. Syst. Evol. Microbiol.">
        <title>The Global Catalogue of Microorganisms (GCM) 10K type strain sequencing project: providing services to taxonomists for standard genome sequencing and annotation.</title>
        <authorList>
            <consortium name="The Broad Institute Genomics Platform"/>
            <consortium name="The Broad Institute Genome Sequencing Center for Infectious Disease"/>
            <person name="Wu L."/>
            <person name="Ma J."/>
        </authorList>
    </citation>
    <scope>NUCLEOTIDE SEQUENCE [LARGE SCALE GENOMIC DNA]</scope>
    <source>
        <strain evidence="3">JCM 4087</strain>
    </source>
</reference>
<feature type="transmembrane region" description="Helical" evidence="1">
    <location>
        <begin position="200"/>
        <end position="221"/>
    </location>
</feature>
<keyword evidence="1" id="KW-0472">Membrane</keyword>
<keyword evidence="1" id="KW-1133">Transmembrane helix</keyword>
<evidence type="ECO:0000313" key="3">
    <source>
        <dbReference type="Proteomes" id="UP001596091"/>
    </source>
</evidence>
<proteinExistence type="predicted"/>
<feature type="transmembrane region" description="Helical" evidence="1">
    <location>
        <begin position="43"/>
        <end position="66"/>
    </location>
</feature>
<organism evidence="2 3">
    <name type="scientific">Acidicapsa dinghuensis</name>
    <dbReference type="NCBI Taxonomy" id="2218256"/>
    <lineage>
        <taxon>Bacteria</taxon>
        <taxon>Pseudomonadati</taxon>
        <taxon>Acidobacteriota</taxon>
        <taxon>Terriglobia</taxon>
        <taxon>Terriglobales</taxon>
        <taxon>Acidobacteriaceae</taxon>
        <taxon>Acidicapsa</taxon>
    </lineage>
</organism>